<proteinExistence type="predicted"/>
<dbReference type="SUPFAM" id="SSF52151">
    <property type="entry name" value="FabD/lysophospholipase-like"/>
    <property type="match status" value="1"/>
</dbReference>
<feature type="transmembrane region" description="Helical" evidence="1">
    <location>
        <begin position="563"/>
        <end position="583"/>
    </location>
</feature>
<keyword evidence="1" id="KW-0812">Transmembrane</keyword>
<sequence length="1045" mass="108833">MTETTASQQPVPVAPEVGPIAAWVVERRRRASYVMVAFFVAAATLIAMGEIDRLIAGVLTPEGRSSPLVSVIGPLALIGRDGWADWASSPAADSVGWWIIASVLFDAVFVASYVWLLSRVLRRIVVTAFRRAAGWVLFALILIEALEAVVLVAGAILLMLSLDPGDLGDLSRGILAADGVFAGVVAVLATLKCAAIVLFAILVLRDGAARGYLGRLVKRLAQAVWLHRLSAVLVLALFVFTCIPAADVLDQLPDLQRQWVPNDWGSDPNAAGEAVRHTLLALGAIAIAALAAVILGRARTRALATSVTAFDIPPLRKHARWWLAPVLVWAALWIVTGLTTGTWAPGASAIAFLVVPGLVILSYLLWWDAPWPIIQRPDRGARARWAWLTGDAIAVSIAGIAGLGLVRSFTAPVFTGALPDLASLTYFLSLGLLIMGLAMAVASPFLLRAPELRAPQPGAPEVSTSQRLVALLDPERRVDELSGAGALRRLHLILMVGFFVAGILVLAWVGFFPVDAASFVGAPGLTVLLLTSWGAVLGAFTVGVQEHPPAPIFRFMRLRADPVLTLAITVPLVWSVVAAGLGYDDARLHATRTGPDPVAETSTSAPDEVDESAFADRLDARLDDLATDGCEATAGGETFIPALIVVAEGGGIRAAYWTARAMEKLAEDTCLGESVLLSSGVSGGSVGLALTAVRGQAADTELRALADPDAVGTGAAALLVGDTVASATGLRFPSVLAEGIEWRDRAALIEEVWIDKVPALASPAELAASGRIGIPVLNSTDVRTKCKVLVSNDVATSVAADTGDGPDDTAGSVEAVPDCETASTAPAASLPVPAECFDGMEWATAAMLSARAPVITPAARVEDGVCGPEQMQLVDGGYAEGSGLGTAADLAPIIADRIAVHNAEADRGDPPMVPIVVYLKNSAGYDLREDLESVAAEPLVPIVGMAALSKAGTADVLLQRASSALGTVGDEGGAAEKAIEAVESEFPGLAVTVAPSTVPAVVPPFGWALSDLSVATLERAMERQVHPPEDWTVATLRDLLDTTDG</sequence>
<feature type="transmembrane region" description="Helical" evidence="1">
    <location>
        <begin position="225"/>
        <end position="246"/>
    </location>
</feature>
<accession>A0A5S4V619</accession>
<feature type="transmembrane region" description="Helical" evidence="1">
    <location>
        <begin position="279"/>
        <end position="298"/>
    </location>
</feature>
<feature type="transmembrane region" description="Helical" evidence="1">
    <location>
        <begin position="520"/>
        <end position="542"/>
    </location>
</feature>
<dbReference type="EMBL" id="VSSB01000001">
    <property type="protein sequence ID" value="TYL53489.1"/>
    <property type="molecule type" value="Genomic_DNA"/>
</dbReference>
<feature type="transmembrane region" description="Helical" evidence="1">
    <location>
        <begin position="342"/>
        <end position="365"/>
    </location>
</feature>
<evidence type="ECO:0000313" key="2">
    <source>
        <dbReference type="EMBL" id="TYL53489.1"/>
    </source>
</evidence>
<dbReference type="Proteomes" id="UP000325243">
    <property type="component" value="Unassembled WGS sequence"/>
</dbReference>
<feature type="transmembrane region" description="Helical" evidence="1">
    <location>
        <begin position="180"/>
        <end position="204"/>
    </location>
</feature>
<feature type="transmembrane region" description="Helical" evidence="1">
    <location>
        <begin position="31"/>
        <end position="49"/>
    </location>
</feature>
<dbReference type="InterPro" id="IPR016035">
    <property type="entry name" value="Acyl_Trfase/lysoPLipase"/>
</dbReference>
<feature type="transmembrane region" description="Helical" evidence="1">
    <location>
        <begin position="385"/>
        <end position="406"/>
    </location>
</feature>
<gene>
    <name evidence="2" type="ORF">FYC51_07400</name>
</gene>
<keyword evidence="3" id="KW-1185">Reference proteome</keyword>
<keyword evidence="1" id="KW-1133">Transmembrane helix</keyword>
<evidence type="ECO:0000256" key="1">
    <source>
        <dbReference type="SAM" id="Phobius"/>
    </source>
</evidence>
<reference evidence="2 3" key="1">
    <citation type="submission" date="2019-08" db="EMBL/GenBank/DDBJ databases">
        <authorList>
            <person name="Hu J."/>
        </authorList>
    </citation>
    <scope>NUCLEOTIDE SEQUENCE [LARGE SCALE GENOMIC DNA]</scope>
    <source>
        <strain evidence="2 3">NEAU-184</strain>
    </source>
</reference>
<keyword evidence="1" id="KW-0472">Membrane</keyword>
<dbReference type="RefSeq" id="WP_148732958.1">
    <property type="nucleotide sequence ID" value="NZ_VSSB01000001.1"/>
</dbReference>
<feature type="transmembrane region" description="Helical" evidence="1">
    <location>
        <begin position="426"/>
        <end position="447"/>
    </location>
</feature>
<feature type="transmembrane region" description="Helical" evidence="1">
    <location>
        <begin position="492"/>
        <end position="514"/>
    </location>
</feature>
<name>A0A5S4V619_9MICO</name>
<protein>
    <submittedName>
        <fullName evidence="2">Uncharacterized protein</fullName>
    </submittedName>
</protein>
<dbReference type="AlphaFoldDB" id="A0A5S4V619"/>
<feature type="transmembrane region" description="Helical" evidence="1">
    <location>
        <begin position="319"/>
        <end position="336"/>
    </location>
</feature>
<evidence type="ECO:0000313" key="3">
    <source>
        <dbReference type="Proteomes" id="UP000325243"/>
    </source>
</evidence>
<feature type="transmembrane region" description="Helical" evidence="1">
    <location>
        <begin position="136"/>
        <end position="160"/>
    </location>
</feature>
<organism evidence="2 3">
    <name type="scientific">Agromyces mariniharenae</name>
    <dbReference type="NCBI Taxonomy" id="2604423"/>
    <lineage>
        <taxon>Bacteria</taxon>
        <taxon>Bacillati</taxon>
        <taxon>Actinomycetota</taxon>
        <taxon>Actinomycetes</taxon>
        <taxon>Micrococcales</taxon>
        <taxon>Microbacteriaceae</taxon>
        <taxon>Agromyces</taxon>
    </lineage>
</organism>
<feature type="transmembrane region" description="Helical" evidence="1">
    <location>
        <begin position="95"/>
        <end position="116"/>
    </location>
</feature>
<comment type="caution">
    <text evidence="2">The sequence shown here is derived from an EMBL/GenBank/DDBJ whole genome shotgun (WGS) entry which is preliminary data.</text>
</comment>